<evidence type="ECO:0000256" key="3">
    <source>
        <dbReference type="ARBA" id="ARBA00022679"/>
    </source>
</evidence>
<evidence type="ECO:0000313" key="14">
    <source>
        <dbReference type="RefSeq" id="XP_012938950.1"/>
    </source>
</evidence>
<evidence type="ECO:0000313" key="13">
    <source>
        <dbReference type="RefSeq" id="XP_005100175.1"/>
    </source>
</evidence>
<feature type="transmembrane region" description="Helical" evidence="10">
    <location>
        <begin position="304"/>
        <end position="321"/>
    </location>
</feature>
<feature type="transmembrane region" description="Helical" evidence="10">
    <location>
        <begin position="240"/>
        <end position="262"/>
    </location>
</feature>
<comment type="subcellular location">
    <subcellularLocation>
        <location evidence="1">Membrane</location>
        <topology evidence="1">Multi-pass membrane protein</topology>
    </subcellularLocation>
</comment>
<evidence type="ECO:0000256" key="8">
    <source>
        <dbReference type="ARBA" id="ARBA00023136"/>
    </source>
</evidence>
<name>A0ABM0JRZ5_APLCA</name>
<dbReference type="SMART" id="SM00454">
    <property type="entry name" value="SAM"/>
    <property type="match status" value="1"/>
</dbReference>
<evidence type="ECO:0000256" key="10">
    <source>
        <dbReference type="SAM" id="Phobius"/>
    </source>
</evidence>
<evidence type="ECO:0000256" key="1">
    <source>
        <dbReference type="ARBA" id="ARBA00004141"/>
    </source>
</evidence>
<evidence type="ECO:0000256" key="2">
    <source>
        <dbReference type="ARBA" id="ARBA00005441"/>
    </source>
</evidence>
<dbReference type="SUPFAM" id="SSF47769">
    <property type="entry name" value="SAM/Pointed domain"/>
    <property type="match status" value="1"/>
</dbReference>
<keyword evidence="7" id="KW-0443">Lipid metabolism</keyword>
<dbReference type="Proteomes" id="UP000694888">
    <property type="component" value="Unplaced"/>
</dbReference>
<accession>A0ABM0JRZ5</accession>
<dbReference type="Gene3D" id="1.10.150.50">
    <property type="entry name" value="Transcription Factor, Ets-1"/>
    <property type="match status" value="1"/>
</dbReference>
<dbReference type="PROSITE" id="PS50105">
    <property type="entry name" value="SAM_DOMAIN"/>
    <property type="match status" value="1"/>
</dbReference>
<reference evidence="13 14" key="1">
    <citation type="submission" date="2025-05" db="UniProtKB">
        <authorList>
            <consortium name="RefSeq"/>
        </authorList>
    </citation>
    <scope>IDENTIFICATION</scope>
</reference>
<protein>
    <submittedName>
        <fullName evidence="13 14">Sphingomyelin synthase-related protein 1</fullName>
    </submittedName>
</protein>
<evidence type="ECO:0000313" key="15">
    <source>
        <dbReference type="RefSeq" id="XP_035826105.1"/>
    </source>
</evidence>
<dbReference type="RefSeq" id="XP_035826105.1">
    <property type="nucleotide sequence ID" value="XM_035970212.1"/>
</dbReference>
<evidence type="ECO:0000256" key="4">
    <source>
        <dbReference type="ARBA" id="ARBA00022692"/>
    </source>
</evidence>
<feature type="region of interest" description="Disordered" evidence="9">
    <location>
        <begin position="97"/>
        <end position="128"/>
    </location>
</feature>
<keyword evidence="3" id="KW-0808">Transferase</keyword>
<dbReference type="PANTHER" id="PTHR21290:SF25">
    <property type="entry name" value="SPHINGOMYELIN SYNTHASE-RELATED PROTEIN 1"/>
    <property type="match status" value="1"/>
</dbReference>
<keyword evidence="5" id="KW-0746">Sphingolipid metabolism</keyword>
<keyword evidence="4 10" id="KW-0812">Transmembrane</keyword>
<evidence type="ECO:0000313" key="12">
    <source>
        <dbReference type="Proteomes" id="UP000694888"/>
    </source>
</evidence>
<proteinExistence type="inferred from homology"/>
<feature type="domain" description="SAM" evidence="11">
    <location>
        <begin position="11"/>
        <end position="77"/>
    </location>
</feature>
<keyword evidence="8 10" id="KW-0472">Membrane</keyword>
<sequence length="448" mass="52455">MEDKLENVDTWTCEDVEKWLKANGFIEYATKFSQGHRIDGQGLLSLTEKDLKDPPMSIPYLGDIKRLSFKIHALQAQNIKPSKLIAREAVHLLHESSCRERTQPVNPGYDRQGTPSRQDSTESEGFDNSLFQGTSVRSRHTFRNSTCSPSQDIPMELWKTVLSFLYIFVVFLITAFIMVVVHDRVPEMDRYPPLPDLFLDNMPYVPWAFEACEMVGLVLAIMWFALLFFHKHRFILMRRLFSLMGTIFLLRCVTMLITSLSVPGKHLQCSGRRYGDFYSRLERAIEIWQGFGMSLQGVRTCGDYMFSGHTSIITLLNFFITEYTPRKYYFVHIISWCLNFFGIFFLLAAHEHYSIDVFMAFYLSSRLFMYYHTLANNRALMQPDARRTRIWFPLFAFFESKCQGRVPNQFEWPLVYFAPCMKQIGFWIKCMFSKVGRKPEEKEAVKTE</sequence>
<evidence type="ECO:0000256" key="6">
    <source>
        <dbReference type="ARBA" id="ARBA00022989"/>
    </source>
</evidence>
<gene>
    <name evidence="13 14 15" type="primary">LOC101854579</name>
</gene>
<dbReference type="RefSeq" id="XP_012938950.1">
    <property type="nucleotide sequence ID" value="XM_013083496.2"/>
</dbReference>
<dbReference type="PANTHER" id="PTHR21290">
    <property type="entry name" value="SPHINGOMYELIN SYNTHETASE"/>
    <property type="match status" value="1"/>
</dbReference>
<dbReference type="InterPro" id="IPR045221">
    <property type="entry name" value="Sphingomyelin_synth-like"/>
</dbReference>
<dbReference type="RefSeq" id="XP_005100175.1">
    <property type="nucleotide sequence ID" value="XM_005100118.3"/>
</dbReference>
<dbReference type="GeneID" id="101854579"/>
<feature type="transmembrane region" description="Helical" evidence="10">
    <location>
        <begin position="204"/>
        <end position="228"/>
    </location>
</feature>
<comment type="similarity">
    <text evidence="2">Belongs to the sphingomyelin synthase family.</text>
</comment>
<dbReference type="InterPro" id="IPR013761">
    <property type="entry name" value="SAM/pointed_sf"/>
</dbReference>
<keyword evidence="6 10" id="KW-1133">Transmembrane helix</keyword>
<evidence type="ECO:0000259" key="11">
    <source>
        <dbReference type="PROSITE" id="PS50105"/>
    </source>
</evidence>
<dbReference type="CDD" id="cd09515">
    <property type="entry name" value="SAM_SGMS1-like"/>
    <property type="match status" value="1"/>
</dbReference>
<feature type="transmembrane region" description="Helical" evidence="10">
    <location>
        <begin position="328"/>
        <end position="347"/>
    </location>
</feature>
<keyword evidence="12" id="KW-1185">Reference proteome</keyword>
<dbReference type="Pfam" id="PF14360">
    <property type="entry name" value="PAP2_C"/>
    <property type="match status" value="1"/>
</dbReference>
<evidence type="ECO:0000256" key="5">
    <source>
        <dbReference type="ARBA" id="ARBA00022919"/>
    </source>
</evidence>
<evidence type="ECO:0000256" key="9">
    <source>
        <dbReference type="SAM" id="MobiDB-lite"/>
    </source>
</evidence>
<organism evidence="12 13">
    <name type="scientific">Aplysia californica</name>
    <name type="common">California sea hare</name>
    <dbReference type="NCBI Taxonomy" id="6500"/>
    <lineage>
        <taxon>Eukaryota</taxon>
        <taxon>Metazoa</taxon>
        <taxon>Spiralia</taxon>
        <taxon>Lophotrochozoa</taxon>
        <taxon>Mollusca</taxon>
        <taxon>Gastropoda</taxon>
        <taxon>Heterobranchia</taxon>
        <taxon>Euthyneura</taxon>
        <taxon>Tectipleura</taxon>
        <taxon>Aplysiida</taxon>
        <taxon>Aplysioidea</taxon>
        <taxon>Aplysiidae</taxon>
        <taxon>Aplysia</taxon>
    </lineage>
</organism>
<feature type="transmembrane region" description="Helical" evidence="10">
    <location>
        <begin position="161"/>
        <end position="181"/>
    </location>
</feature>
<evidence type="ECO:0000256" key="7">
    <source>
        <dbReference type="ARBA" id="ARBA00023098"/>
    </source>
</evidence>
<dbReference type="Pfam" id="PF00536">
    <property type="entry name" value="SAM_1"/>
    <property type="match status" value="1"/>
</dbReference>
<dbReference type="InterPro" id="IPR001660">
    <property type="entry name" value="SAM"/>
</dbReference>
<dbReference type="InterPro" id="IPR025749">
    <property type="entry name" value="Sphingomyelin_synth-like_dom"/>
</dbReference>